<dbReference type="SUPFAM" id="SSF53850">
    <property type="entry name" value="Periplasmic binding protein-like II"/>
    <property type="match status" value="1"/>
</dbReference>
<dbReference type="EMBL" id="JAJEPR010000024">
    <property type="protein sequence ID" value="MCC2190636.1"/>
    <property type="molecule type" value="Genomic_DNA"/>
</dbReference>
<evidence type="ECO:0000313" key="3">
    <source>
        <dbReference type="Proteomes" id="UP001197875"/>
    </source>
</evidence>
<reference evidence="2 3" key="1">
    <citation type="submission" date="2021-10" db="EMBL/GenBank/DDBJ databases">
        <title>Anaerobic single-cell dispensing facilitates the cultivation of human gut bacteria.</title>
        <authorList>
            <person name="Afrizal A."/>
        </authorList>
    </citation>
    <scope>NUCLEOTIDE SEQUENCE [LARGE SCALE GENOMIC DNA]</scope>
    <source>
        <strain evidence="2 3">CLA-AA-H277</strain>
    </source>
</reference>
<protein>
    <submittedName>
        <fullName evidence="2">ABC transporter substrate-binding protein</fullName>
    </submittedName>
</protein>
<organism evidence="2 3">
    <name type="scientific">Fusicatenibacter faecihominis</name>
    <dbReference type="NCBI Taxonomy" id="2881276"/>
    <lineage>
        <taxon>Bacteria</taxon>
        <taxon>Bacillati</taxon>
        <taxon>Bacillota</taxon>
        <taxon>Clostridia</taxon>
        <taxon>Lachnospirales</taxon>
        <taxon>Lachnospiraceae</taxon>
        <taxon>Fusicatenibacter</taxon>
    </lineage>
</organism>
<evidence type="ECO:0000259" key="1">
    <source>
        <dbReference type="Pfam" id="PF12010"/>
    </source>
</evidence>
<dbReference type="InterPro" id="IPR022627">
    <property type="entry name" value="DUF3502"/>
</dbReference>
<dbReference type="AlphaFoldDB" id="A0AAE3DU86"/>
<gene>
    <name evidence="2" type="ORF">LKD71_12660</name>
</gene>
<dbReference type="Proteomes" id="UP001197875">
    <property type="component" value="Unassembled WGS sequence"/>
</dbReference>
<sequence>MKKKQVLTMTMVVMTAVISGKYWILPVKAEERPTITWYAVGNLCDSEERISEAGTKLLNDAGIDVDFEVKWLGWDNYDQTISNMIVSGEEFDIFNRDIATINNYAINGGIYEITEEDLTNKLSSVVDAMGNDIIDACRYNGALYATPVAHEFAQWRGVYYNTKIAEDCGIDMSMVKSIDDLDAVFAKVKEMAPDIYPVDTVNSENILMVMADLDDINRSSDLCMGMDISGDVSGIFNPYENEKVVAALKKIREWNEEGYVFTDTTADASALFWNEGQIFCRIARMKPGTVEQYSVGNCKFDKVLFDENAVRTFCDFPGGWGNAISATSDNPEAAMQVLNFAYGNKEFIDLLTFGEKDVDYTSDENGVITVGQSGYGAQVYGSACWQMGNHYINSVTDVQVAAGLSDIGNVLKDFNNNATSTEHTGFYFNPSEYSAEVSAIASTCLEYKVTVLSGEADVDEILAEFNEALAANGLQTLLDAANNQYQDFLETKEK</sequence>
<dbReference type="PANTHER" id="PTHR43649:SF17">
    <property type="entry name" value="ABC TRANSPORTER SOLUTE BINDING PROTEIN-SUGAR TRANSPORT"/>
    <property type="match status" value="1"/>
</dbReference>
<dbReference type="RefSeq" id="WP_227615686.1">
    <property type="nucleotide sequence ID" value="NZ_JAJEPR010000024.1"/>
</dbReference>
<accession>A0AAE3DU86</accession>
<evidence type="ECO:0000313" key="2">
    <source>
        <dbReference type="EMBL" id="MCC2190636.1"/>
    </source>
</evidence>
<dbReference type="PANTHER" id="PTHR43649">
    <property type="entry name" value="ARABINOSE-BINDING PROTEIN-RELATED"/>
    <property type="match status" value="1"/>
</dbReference>
<dbReference type="Pfam" id="PF12010">
    <property type="entry name" value="DUF3502"/>
    <property type="match status" value="1"/>
</dbReference>
<proteinExistence type="predicted"/>
<comment type="caution">
    <text evidence="2">The sequence shown here is derived from an EMBL/GenBank/DDBJ whole genome shotgun (WGS) entry which is preliminary data.</text>
</comment>
<feature type="domain" description="DUF3502" evidence="1">
    <location>
        <begin position="424"/>
        <end position="489"/>
    </location>
</feature>
<keyword evidence="3" id="KW-1185">Reference proteome</keyword>
<dbReference type="Gene3D" id="3.40.190.10">
    <property type="entry name" value="Periplasmic binding protein-like II"/>
    <property type="match status" value="1"/>
</dbReference>
<dbReference type="InterPro" id="IPR050490">
    <property type="entry name" value="Bact_solute-bd_prot1"/>
</dbReference>
<name>A0AAE3DU86_9FIRM</name>